<proteinExistence type="predicted"/>
<evidence type="ECO:0000256" key="1">
    <source>
        <dbReference type="ARBA" id="ARBA00022676"/>
    </source>
</evidence>
<reference evidence="3 4" key="1">
    <citation type="submission" date="2021-03" db="EMBL/GenBank/DDBJ databases">
        <authorList>
            <person name="King G.J."/>
            <person name="Bancroft I."/>
            <person name="Baten A."/>
            <person name="Bloomfield J."/>
            <person name="Borpatragohain P."/>
            <person name="He Z."/>
            <person name="Irish N."/>
            <person name="Irwin J."/>
            <person name="Liu K."/>
            <person name="Mauleon R.P."/>
            <person name="Moore J."/>
            <person name="Morris R."/>
            <person name="Ostergaard L."/>
            <person name="Wang B."/>
            <person name="Wells R."/>
        </authorList>
    </citation>
    <scope>NUCLEOTIDE SEQUENCE [LARGE SCALE GENOMIC DNA]</scope>
    <source>
        <strain evidence="3">R-o-18</strain>
        <tissue evidence="3">Leaf</tissue>
    </source>
</reference>
<dbReference type="PANTHER" id="PTHR48046:SF7">
    <property type="entry name" value="UDP-GLYCOSYLTRANSFERASE 72E1"/>
    <property type="match status" value="1"/>
</dbReference>
<dbReference type="Pfam" id="PF00201">
    <property type="entry name" value="UDPGT"/>
    <property type="match status" value="1"/>
</dbReference>
<keyword evidence="2" id="KW-0808">Transferase</keyword>
<evidence type="ECO:0000313" key="4">
    <source>
        <dbReference type="Proteomes" id="UP000823674"/>
    </source>
</evidence>
<dbReference type="PANTHER" id="PTHR48046">
    <property type="entry name" value="UDP-GLYCOSYLTRANSFERASE 72E1"/>
    <property type="match status" value="1"/>
</dbReference>
<evidence type="ECO:0008006" key="5">
    <source>
        <dbReference type="Google" id="ProtNLM"/>
    </source>
</evidence>
<organism evidence="3 4">
    <name type="scientific">Brassica rapa subsp. trilocularis</name>
    <dbReference type="NCBI Taxonomy" id="1813537"/>
    <lineage>
        <taxon>Eukaryota</taxon>
        <taxon>Viridiplantae</taxon>
        <taxon>Streptophyta</taxon>
        <taxon>Embryophyta</taxon>
        <taxon>Tracheophyta</taxon>
        <taxon>Spermatophyta</taxon>
        <taxon>Magnoliopsida</taxon>
        <taxon>eudicotyledons</taxon>
        <taxon>Gunneridae</taxon>
        <taxon>Pentapetalae</taxon>
        <taxon>rosids</taxon>
        <taxon>malvids</taxon>
        <taxon>Brassicales</taxon>
        <taxon>Brassicaceae</taxon>
        <taxon>Brassiceae</taxon>
        <taxon>Brassica</taxon>
    </lineage>
</organism>
<dbReference type="Proteomes" id="UP000823674">
    <property type="component" value="Chromosome A01"/>
</dbReference>
<dbReference type="InterPro" id="IPR002213">
    <property type="entry name" value="UDP_glucos_trans"/>
</dbReference>
<dbReference type="Gene3D" id="3.40.50.2000">
    <property type="entry name" value="Glycogen Phosphorylase B"/>
    <property type="match status" value="1"/>
</dbReference>
<evidence type="ECO:0000256" key="2">
    <source>
        <dbReference type="ARBA" id="ARBA00022679"/>
    </source>
</evidence>
<dbReference type="SUPFAM" id="SSF53756">
    <property type="entry name" value="UDP-Glycosyltransferase/glycogen phosphorylase"/>
    <property type="match status" value="1"/>
</dbReference>
<sequence>MGAGVESTMMYLDCPPPERCYGTPNYLPEEFIGWTLDRGLMVSLWAPQAKILGHPASVTWGVPMISWPLFAEQMTNATLFSLEPGVAIRSRRLQS</sequence>
<gene>
    <name evidence="3" type="primary">A01g506680.1_BraROA</name>
    <name evidence="3" type="ORF">IGI04_002644</name>
</gene>
<name>A0ABQ7NW44_BRACM</name>
<evidence type="ECO:0000313" key="3">
    <source>
        <dbReference type="EMBL" id="KAG5415077.1"/>
    </source>
</evidence>
<keyword evidence="1" id="KW-0328">Glycosyltransferase</keyword>
<dbReference type="EMBL" id="JADBGQ010000001">
    <property type="protein sequence ID" value="KAG5415077.1"/>
    <property type="molecule type" value="Genomic_DNA"/>
</dbReference>
<protein>
    <recommendedName>
        <fullName evidence="5">UDP-glycosyltransferases domain-containing protein</fullName>
    </recommendedName>
</protein>
<comment type="caution">
    <text evidence="3">The sequence shown here is derived from an EMBL/GenBank/DDBJ whole genome shotgun (WGS) entry which is preliminary data.</text>
</comment>
<accession>A0ABQ7NW44</accession>
<keyword evidence="4" id="KW-1185">Reference proteome</keyword>